<organism evidence="2">
    <name type="scientific">Parabacteroides distasonis</name>
    <dbReference type="NCBI Taxonomy" id="823"/>
    <lineage>
        <taxon>Bacteria</taxon>
        <taxon>Pseudomonadati</taxon>
        <taxon>Bacteroidota</taxon>
        <taxon>Bacteroidia</taxon>
        <taxon>Bacteroidales</taxon>
        <taxon>Tannerellaceae</taxon>
        <taxon>Parabacteroides</taxon>
    </lineage>
</organism>
<reference evidence="2" key="1">
    <citation type="submission" date="2019-11" db="EMBL/GenBank/DDBJ databases">
        <authorList>
            <person name="Feng L."/>
        </authorList>
    </citation>
    <scope>NUCLEOTIDE SEQUENCE</scope>
    <source>
        <strain evidence="2">PdistasonisLFYP31</strain>
    </source>
</reference>
<dbReference type="EMBL" id="CACRUW010000004">
    <property type="protein sequence ID" value="VYT82047.1"/>
    <property type="molecule type" value="Genomic_DNA"/>
</dbReference>
<proteinExistence type="predicted"/>
<feature type="transmembrane region" description="Helical" evidence="1">
    <location>
        <begin position="12"/>
        <end position="35"/>
    </location>
</feature>
<keyword evidence="1" id="KW-0472">Membrane</keyword>
<protein>
    <submittedName>
        <fullName evidence="2">Uncharacterized protein</fullName>
    </submittedName>
</protein>
<name>A0A6N2ZV88_PARDI</name>
<accession>A0A6N2ZV88</accession>
<keyword evidence="1" id="KW-0812">Transmembrane</keyword>
<sequence>MLIFSDLRLLNVISFIFFVFLFSLINAFILLLFCYPYSLE</sequence>
<keyword evidence="1" id="KW-1133">Transmembrane helix</keyword>
<gene>
    <name evidence="2" type="ORF">PDLFYP31_01100</name>
</gene>
<evidence type="ECO:0000313" key="2">
    <source>
        <dbReference type="EMBL" id="VYT82047.1"/>
    </source>
</evidence>
<evidence type="ECO:0000256" key="1">
    <source>
        <dbReference type="SAM" id="Phobius"/>
    </source>
</evidence>
<dbReference type="AlphaFoldDB" id="A0A6N2ZV88"/>